<protein>
    <recommendedName>
        <fullName evidence="5">Release factor glutamine methyltransferase</fullName>
        <shortName evidence="5">RF MTase</shortName>
        <ecNumber evidence="5">2.1.1.297</ecNumber>
    </recommendedName>
    <alternativeName>
        <fullName evidence="5">N5-glutamine methyltransferase PrmC</fullName>
    </alternativeName>
    <alternativeName>
        <fullName evidence="5">Protein-(glutamine-N5) MTase PrmC</fullName>
    </alternativeName>
    <alternativeName>
        <fullName evidence="5">Protein-glutamine N-methyltransferase PrmC</fullName>
    </alternativeName>
</protein>
<organism evidence="9 10">
    <name type="scientific">Vagococcus lutrae</name>
    <dbReference type="NCBI Taxonomy" id="81947"/>
    <lineage>
        <taxon>Bacteria</taxon>
        <taxon>Bacillati</taxon>
        <taxon>Bacillota</taxon>
        <taxon>Bacilli</taxon>
        <taxon>Lactobacillales</taxon>
        <taxon>Enterococcaceae</taxon>
        <taxon>Vagococcus</taxon>
    </lineage>
</organism>
<dbReference type="AlphaFoldDB" id="A0AAE9XN17"/>
<keyword evidence="1 5" id="KW-0489">Methyltransferase</keyword>
<name>A0AAE9XN17_9ENTE</name>
<evidence type="ECO:0000259" key="8">
    <source>
        <dbReference type="Pfam" id="PF17827"/>
    </source>
</evidence>
<keyword evidence="6" id="KW-0175">Coiled coil</keyword>
<feature type="binding site" evidence="5">
    <location>
        <begin position="122"/>
        <end position="126"/>
    </location>
    <ligand>
        <name>S-adenosyl-L-methionine</name>
        <dbReference type="ChEBI" id="CHEBI:59789"/>
    </ligand>
</feature>
<evidence type="ECO:0000259" key="7">
    <source>
        <dbReference type="Pfam" id="PF05175"/>
    </source>
</evidence>
<dbReference type="NCBIfam" id="TIGR03534">
    <property type="entry name" value="RF_mod_PrmC"/>
    <property type="match status" value="1"/>
</dbReference>
<feature type="coiled-coil region" evidence="6">
    <location>
        <begin position="144"/>
        <end position="171"/>
    </location>
</feature>
<feature type="binding site" evidence="5">
    <location>
        <begin position="186"/>
        <end position="189"/>
    </location>
    <ligand>
        <name>substrate</name>
    </ligand>
</feature>
<dbReference type="EC" id="2.1.1.297" evidence="5"/>
<dbReference type="PANTHER" id="PTHR18895">
    <property type="entry name" value="HEMK METHYLTRANSFERASE"/>
    <property type="match status" value="1"/>
</dbReference>
<dbReference type="HAMAP" id="MF_02126">
    <property type="entry name" value="RF_methyltr_PrmC"/>
    <property type="match status" value="1"/>
</dbReference>
<dbReference type="InterPro" id="IPR040758">
    <property type="entry name" value="PrmC_N"/>
</dbReference>
<dbReference type="RefSeq" id="WP_126761585.1">
    <property type="nucleotide sequence ID" value="NZ_CP081833.1"/>
</dbReference>
<dbReference type="GO" id="GO:0032259">
    <property type="term" value="P:methylation"/>
    <property type="evidence" value="ECO:0007669"/>
    <property type="project" value="UniProtKB-KW"/>
</dbReference>
<dbReference type="InterPro" id="IPR004556">
    <property type="entry name" value="HemK-like"/>
</dbReference>
<feature type="binding site" evidence="5">
    <location>
        <position position="186"/>
    </location>
    <ligand>
        <name>S-adenosyl-L-methionine</name>
        <dbReference type="ChEBI" id="CHEBI:59789"/>
    </ligand>
</feature>
<keyword evidence="3 5" id="KW-0949">S-adenosyl-L-methionine</keyword>
<dbReference type="InterPro" id="IPR029063">
    <property type="entry name" value="SAM-dependent_MTases_sf"/>
</dbReference>
<evidence type="ECO:0000256" key="5">
    <source>
        <dbReference type="HAMAP-Rule" id="MF_02126"/>
    </source>
</evidence>
<feature type="binding site" evidence="5">
    <location>
        <position position="145"/>
    </location>
    <ligand>
        <name>S-adenosyl-L-methionine</name>
        <dbReference type="ChEBI" id="CHEBI:59789"/>
    </ligand>
</feature>
<dbReference type="Pfam" id="PF05175">
    <property type="entry name" value="MTS"/>
    <property type="match status" value="1"/>
</dbReference>
<dbReference type="SUPFAM" id="SSF53335">
    <property type="entry name" value="S-adenosyl-L-methionine-dependent methyltransferases"/>
    <property type="match status" value="1"/>
</dbReference>
<evidence type="ECO:0000313" key="10">
    <source>
        <dbReference type="Proteomes" id="UP001179600"/>
    </source>
</evidence>
<evidence type="ECO:0000256" key="2">
    <source>
        <dbReference type="ARBA" id="ARBA00022679"/>
    </source>
</evidence>
<dbReference type="NCBIfam" id="TIGR00536">
    <property type="entry name" value="hemK_fam"/>
    <property type="match status" value="1"/>
</dbReference>
<dbReference type="CDD" id="cd02440">
    <property type="entry name" value="AdoMet_MTases"/>
    <property type="match status" value="1"/>
</dbReference>
<reference evidence="9" key="1">
    <citation type="submission" date="2023-01" db="EMBL/GenBank/DDBJ databases">
        <title>Oxazolidinone resistance genes in florfenicol resistant enterococci from beef cattle and veal calves at slaughter.</title>
        <authorList>
            <person name="Biggel M."/>
        </authorList>
    </citation>
    <scope>NUCLEOTIDE SEQUENCE</scope>
    <source>
        <strain evidence="9">K204-1</strain>
    </source>
</reference>
<dbReference type="Gene3D" id="1.10.8.10">
    <property type="entry name" value="DNA helicase RuvA subunit, C-terminal domain"/>
    <property type="match status" value="1"/>
</dbReference>
<comment type="catalytic activity">
    <reaction evidence="4 5">
        <text>L-glutaminyl-[peptide chain release factor] + S-adenosyl-L-methionine = N(5)-methyl-L-glutaminyl-[peptide chain release factor] + S-adenosyl-L-homocysteine + H(+)</text>
        <dbReference type="Rhea" id="RHEA:42896"/>
        <dbReference type="Rhea" id="RHEA-COMP:10271"/>
        <dbReference type="Rhea" id="RHEA-COMP:10272"/>
        <dbReference type="ChEBI" id="CHEBI:15378"/>
        <dbReference type="ChEBI" id="CHEBI:30011"/>
        <dbReference type="ChEBI" id="CHEBI:57856"/>
        <dbReference type="ChEBI" id="CHEBI:59789"/>
        <dbReference type="ChEBI" id="CHEBI:61891"/>
        <dbReference type="EC" id="2.1.1.297"/>
    </reaction>
</comment>
<dbReference type="PROSITE" id="PS00092">
    <property type="entry name" value="N6_MTASE"/>
    <property type="match status" value="1"/>
</dbReference>
<dbReference type="PANTHER" id="PTHR18895:SF74">
    <property type="entry name" value="MTRF1L RELEASE FACTOR GLUTAMINE METHYLTRANSFERASE"/>
    <property type="match status" value="1"/>
</dbReference>
<dbReference type="InterPro" id="IPR007848">
    <property type="entry name" value="Small_mtfrase_dom"/>
</dbReference>
<dbReference type="GO" id="GO:0102559">
    <property type="term" value="F:peptide chain release factor N(5)-glutamine methyltransferase activity"/>
    <property type="evidence" value="ECO:0007669"/>
    <property type="project" value="UniProtKB-EC"/>
</dbReference>
<dbReference type="GO" id="GO:0003676">
    <property type="term" value="F:nucleic acid binding"/>
    <property type="evidence" value="ECO:0007669"/>
    <property type="project" value="InterPro"/>
</dbReference>
<comment type="caution">
    <text evidence="5">Lacks conserved residue(s) required for the propagation of feature annotation.</text>
</comment>
<evidence type="ECO:0000256" key="6">
    <source>
        <dbReference type="SAM" id="Coils"/>
    </source>
</evidence>
<feature type="domain" description="Methyltransferase small" evidence="7">
    <location>
        <begin position="104"/>
        <end position="194"/>
    </location>
</feature>
<dbReference type="Gene3D" id="3.40.50.150">
    <property type="entry name" value="Vaccinia Virus protein VP39"/>
    <property type="match status" value="1"/>
</dbReference>
<sequence>MVNRTYGEVLNWASSFLEKCGKDTHIAAYLIRERQQWTQTDLLIHLRQPMPEQAICQLEHDLQRIEQDYPAQYIIGECDFYGERLIVTEDTLIPRPETEELVALCLERFPNTKEELTVVDVGTGTGAIALALKRHRPHWHVIGLDISKNALNVAKQNAEKLQLDVVFIESDLLQSFQGKADIVISNPPYIASSEWSVMDESVRKYEPTTALFAENEGYAIYHQLFKELPRVMGEKGALFLEHGYLQQAQLIADVKKKWPDSEVKGYQDMAGQDRMIEMSWNRKKAE</sequence>
<dbReference type="InterPro" id="IPR002052">
    <property type="entry name" value="DNA_methylase_N6_adenine_CS"/>
</dbReference>
<dbReference type="Proteomes" id="UP001179600">
    <property type="component" value="Chromosome"/>
</dbReference>
<dbReference type="InterPro" id="IPR050320">
    <property type="entry name" value="N5-glutamine_MTase"/>
</dbReference>
<gene>
    <name evidence="5 9" type="primary">prmC</name>
    <name evidence="9" type="ORF">PML95_07830</name>
</gene>
<evidence type="ECO:0000256" key="4">
    <source>
        <dbReference type="ARBA" id="ARBA00048391"/>
    </source>
</evidence>
<evidence type="ECO:0000313" key="9">
    <source>
        <dbReference type="EMBL" id="WCG22304.1"/>
    </source>
</evidence>
<proteinExistence type="inferred from homology"/>
<evidence type="ECO:0000256" key="3">
    <source>
        <dbReference type="ARBA" id="ARBA00022691"/>
    </source>
</evidence>
<evidence type="ECO:0000256" key="1">
    <source>
        <dbReference type="ARBA" id="ARBA00022603"/>
    </source>
</evidence>
<dbReference type="Pfam" id="PF17827">
    <property type="entry name" value="PrmC_N"/>
    <property type="match status" value="1"/>
</dbReference>
<dbReference type="InterPro" id="IPR019874">
    <property type="entry name" value="RF_methyltr_PrmC"/>
</dbReference>
<comment type="similarity">
    <text evidence="5">Belongs to the protein N5-glutamine methyltransferase family. PrmC subfamily.</text>
</comment>
<dbReference type="EMBL" id="CP116507">
    <property type="protein sequence ID" value="WCG22304.1"/>
    <property type="molecule type" value="Genomic_DNA"/>
</dbReference>
<comment type="function">
    <text evidence="5">Methylates the class 1 translation termination release factors RF1/PrfA and RF2/PrfB on the glutamine residue of the universally conserved GGQ motif.</text>
</comment>
<accession>A0AAE9XN17</accession>
<keyword evidence="2 5" id="KW-0808">Transferase</keyword>
<feature type="domain" description="Release factor glutamine methyltransferase N-terminal" evidence="8">
    <location>
        <begin position="8"/>
        <end position="76"/>
    </location>
</feature>